<dbReference type="Proteomes" id="UP000694580">
    <property type="component" value="Chromosome 4"/>
</dbReference>
<dbReference type="PROSITE" id="PS50106">
    <property type="entry name" value="PDZ"/>
    <property type="match status" value="1"/>
</dbReference>
<dbReference type="SMART" id="SM00228">
    <property type="entry name" value="PDZ"/>
    <property type="match status" value="1"/>
</dbReference>
<feature type="region of interest" description="Disordered" evidence="1">
    <location>
        <begin position="1"/>
        <end position="115"/>
    </location>
</feature>
<feature type="region of interest" description="Disordered" evidence="1">
    <location>
        <begin position="617"/>
        <end position="700"/>
    </location>
</feature>
<dbReference type="GO" id="GO:0060341">
    <property type="term" value="P:regulation of cellular localization"/>
    <property type="evidence" value="ECO:0007669"/>
    <property type="project" value="TreeGrafter"/>
</dbReference>
<dbReference type="GO" id="GO:0005634">
    <property type="term" value="C:nucleus"/>
    <property type="evidence" value="ECO:0007669"/>
    <property type="project" value="TreeGrafter"/>
</dbReference>
<feature type="region of interest" description="Disordered" evidence="1">
    <location>
        <begin position="950"/>
        <end position="982"/>
    </location>
</feature>
<reference evidence="3" key="3">
    <citation type="submission" date="2025-09" db="UniProtKB">
        <authorList>
            <consortium name="Ensembl"/>
        </authorList>
    </citation>
    <scope>IDENTIFICATION</scope>
</reference>
<feature type="compositionally biased region" description="Low complexity" evidence="1">
    <location>
        <begin position="51"/>
        <end position="62"/>
    </location>
</feature>
<feature type="region of interest" description="Disordered" evidence="1">
    <location>
        <begin position="436"/>
        <end position="527"/>
    </location>
</feature>
<reference evidence="3 4" key="1">
    <citation type="submission" date="2020-06" db="EMBL/GenBank/DDBJ databases">
        <authorList>
            <consortium name="Wellcome Sanger Institute Data Sharing"/>
        </authorList>
    </citation>
    <scope>NUCLEOTIDE SEQUENCE [LARGE SCALE GENOMIC DNA]</scope>
</reference>
<organism evidence="3 4">
    <name type="scientific">Denticeps clupeoides</name>
    <name type="common">denticle herring</name>
    <dbReference type="NCBI Taxonomy" id="299321"/>
    <lineage>
        <taxon>Eukaryota</taxon>
        <taxon>Metazoa</taxon>
        <taxon>Chordata</taxon>
        <taxon>Craniata</taxon>
        <taxon>Vertebrata</taxon>
        <taxon>Euteleostomi</taxon>
        <taxon>Actinopterygii</taxon>
        <taxon>Neopterygii</taxon>
        <taxon>Teleostei</taxon>
        <taxon>Clupei</taxon>
        <taxon>Clupeiformes</taxon>
        <taxon>Denticipitoidei</taxon>
        <taxon>Denticipitidae</taxon>
        <taxon>Denticeps</taxon>
    </lineage>
</organism>
<dbReference type="AlphaFoldDB" id="A0AAY4AAI0"/>
<dbReference type="GO" id="GO:0005938">
    <property type="term" value="C:cell cortex"/>
    <property type="evidence" value="ECO:0007669"/>
    <property type="project" value="TreeGrafter"/>
</dbReference>
<dbReference type="InterPro" id="IPR032756">
    <property type="entry name" value="DUF4685"/>
</dbReference>
<evidence type="ECO:0000259" key="2">
    <source>
        <dbReference type="PROSITE" id="PS50106"/>
    </source>
</evidence>
<sequence length="1105" mass="120547">MEEKTALARGHHPPSPKRLAKRAEASPQLSSDVDLLSGDPPEPMTPPPSSSSPCSSPPLSGSAVSALQSKVKALSHRRTVDREKDDLAPDIQLFPSQRREGDESRKGTSSDKEAVELQFEGNTFLTSSLSPGEPVAQVPVQGEPGKEGMLLCVARQPRGLGEGASLESLLSDGAVGLQEDTYDPNPCSSSTYSRHWAPPKGFWKAARPETLLLNGKSGSLPVLLKEEPPPVGEGCHRKPKLKIESGDVAVNKELHRSDSLESHLRHCWQKDEGPGGLWRADSWDSVCPRGGARSLAERVEMNRKVLHRHLVKDFDATTVYLDVPHLQEDDWRRAEVRGLLGDSETDLTMSPLEYEQIYRYMVTTADLPLSPRHEQAKRLLERARSKARSQASKDEQPAQPSLREVPELHSGLPLLHKTLLVAPKEELTIEPMQFLDARGRDSEHGVRSRRPGQSPTRVRFEDESEKEAERRYLERVRERGPVPTEKSQAGSVLKPDPSLQSPAEPSKGHGSAWGQAGISTGTAREGPLSHAVLPQEEVVQKCDACGSILGILAAVDLHGQQLLSCTDPRGKPAPRWVSPGHNTRLRASGIGAFPFTGGLRLAECVGGAGERVSAFGKLRRRSRKVESRTEAGHVPYARSQDLWAQRRNSYSKNKSSADERSPMQSQAAEVPPIGVTFALGSPTELSPSADPGPSNLRVSPTQQLPIKSALKSGPKMRPAGQRVVKLMPSPQYRLIHLDQSMEGSSHLLDLHAEDQLTIAPGAATTSTGLIPCIKPSSLRYATAKVTSDLPPQGIWDTSSKAVTAHLVCEDVLCRDPSTASAAVLQQDCRPALRCVGMSRAENLRAELLRSEHRKAELLWEDMPDGTRRAVTEREGKPKLSLRRFFSAMGLNSVGKLVKGNRSSSMEHLSSPSPRHTSPCPSPTHRRQPPLQRTPSLQSLHTESPLAQLRKVSSVQSLQSPKRRTERSTILGEVPYSLSPRSDTREFEKAMSLEDLSVTRGTRPQGRLVQAFSDGSLLVELSRPANGPFGFVISRGKGRPGSGVFVDKVGEGSAENIYTGLLGVGDEILEVNGEVVAGLPLDQVTRLMTRDNTASIRILPHRWIQS</sequence>
<dbReference type="InterPro" id="IPR001478">
    <property type="entry name" value="PDZ"/>
</dbReference>
<evidence type="ECO:0000313" key="3">
    <source>
        <dbReference type="Ensembl" id="ENSDCDP00010005854.1"/>
    </source>
</evidence>
<dbReference type="InterPro" id="IPR051741">
    <property type="entry name" value="PAR6_homolog"/>
</dbReference>
<dbReference type="SUPFAM" id="SSF50156">
    <property type="entry name" value="PDZ domain-like"/>
    <property type="match status" value="1"/>
</dbReference>
<protein>
    <recommendedName>
        <fullName evidence="2">PDZ domain-containing protein</fullName>
    </recommendedName>
</protein>
<dbReference type="InterPro" id="IPR036034">
    <property type="entry name" value="PDZ_sf"/>
</dbReference>
<feature type="compositionally biased region" description="Polar residues" evidence="1">
    <location>
        <begin position="950"/>
        <end position="959"/>
    </location>
</feature>
<dbReference type="PANTHER" id="PTHR14102:SF15">
    <property type="entry name" value="KIAA1614 ORTHOLOG"/>
    <property type="match status" value="1"/>
</dbReference>
<feature type="compositionally biased region" description="Basic and acidic residues" evidence="1">
    <location>
        <begin position="78"/>
        <end position="87"/>
    </location>
</feature>
<feature type="compositionally biased region" description="Basic residues" evidence="1">
    <location>
        <begin position="9"/>
        <end position="20"/>
    </location>
</feature>
<feature type="region of interest" description="Disordered" evidence="1">
    <location>
        <begin position="380"/>
        <end position="406"/>
    </location>
</feature>
<name>A0AAY4AAI0_9TELE</name>
<dbReference type="GO" id="GO:0007163">
    <property type="term" value="P:establishment or maintenance of cell polarity"/>
    <property type="evidence" value="ECO:0007669"/>
    <property type="project" value="TreeGrafter"/>
</dbReference>
<proteinExistence type="predicted"/>
<dbReference type="GeneTree" id="ENSGT00390000013003"/>
<dbReference type="Gene3D" id="2.30.42.10">
    <property type="match status" value="1"/>
</dbReference>
<dbReference type="Pfam" id="PF00595">
    <property type="entry name" value="PDZ"/>
    <property type="match status" value="1"/>
</dbReference>
<feature type="compositionally biased region" description="Basic and acidic residues" evidence="1">
    <location>
        <begin position="467"/>
        <end position="480"/>
    </location>
</feature>
<feature type="domain" description="PDZ" evidence="2">
    <location>
        <begin position="1017"/>
        <end position="1087"/>
    </location>
</feature>
<feature type="compositionally biased region" description="Low complexity" evidence="1">
    <location>
        <begin position="902"/>
        <end position="912"/>
    </location>
</feature>
<dbReference type="Ensembl" id="ENSDCDT00010006056.1">
    <property type="protein sequence ID" value="ENSDCDP00010005854.1"/>
    <property type="gene ID" value="ENSDCDG00010002557.1"/>
</dbReference>
<feature type="compositionally biased region" description="Basic and acidic residues" evidence="1">
    <location>
        <begin position="97"/>
        <end position="115"/>
    </location>
</feature>
<evidence type="ECO:0000256" key="1">
    <source>
        <dbReference type="SAM" id="MobiDB-lite"/>
    </source>
</evidence>
<feature type="compositionally biased region" description="Pro residues" evidence="1">
    <location>
        <begin position="40"/>
        <end position="50"/>
    </location>
</feature>
<keyword evidence="4" id="KW-1185">Reference proteome</keyword>
<evidence type="ECO:0000313" key="4">
    <source>
        <dbReference type="Proteomes" id="UP000694580"/>
    </source>
</evidence>
<feature type="region of interest" description="Disordered" evidence="1">
    <location>
        <begin position="900"/>
        <end position="935"/>
    </location>
</feature>
<dbReference type="GO" id="GO:0007098">
    <property type="term" value="P:centrosome cycle"/>
    <property type="evidence" value="ECO:0007669"/>
    <property type="project" value="TreeGrafter"/>
</dbReference>
<dbReference type="Pfam" id="PF15737">
    <property type="entry name" value="DUF4685"/>
    <property type="match status" value="1"/>
</dbReference>
<reference evidence="3" key="2">
    <citation type="submission" date="2025-08" db="UniProtKB">
        <authorList>
            <consortium name="Ensembl"/>
        </authorList>
    </citation>
    <scope>IDENTIFICATION</scope>
</reference>
<gene>
    <name evidence="3" type="primary">si:ch211-13f8.1</name>
</gene>
<dbReference type="GO" id="GO:0016324">
    <property type="term" value="C:apical plasma membrane"/>
    <property type="evidence" value="ECO:0007669"/>
    <property type="project" value="TreeGrafter"/>
</dbReference>
<accession>A0AAY4AAI0</accession>
<dbReference type="PANTHER" id="PTHR14102">
    <property type="entry name" value="PAR-6-RELATED"/>
    <property type="match status" value="1"/>
</dbReference>
<feature type="compositionally biased region" description="Basic and acidic residues" evidence="1">
    <location>
        <begin position="437"/>
        <end position="446"/>
    </location>
</feature>